<evidence type="ECO:0000256" key="1">
    <source>
        <dbReference type="SAM" id="MobiDB-lite"/>
    </source>
</evidence>
<evidence type="ECO:0000313" key="4">
    <source>
        <dbReference type="Proteomes" id="UP000244855"/>
    </source>
</evidence>
<dbReference type="EMBL" id="KZ805418">
    <property type="protein sequence ID" value="PVH98204.1"/>
    <property type="molecule type" value="Genomic_DNA"/>
</dbReference>
<proteinExistence type="predicted"/>
<protein>
    <submittedName>
        <fullName evidence="3">Uncharacterized protein</fullName>
    </submittedName>
</protein>
<feature type="compositionally biased region" description="Low complexity" evidence="1">
    <location>
        <begin position="280"/>
        <end position="291"/>
    </location>
</feature>
<feature type="compositionally biased region" description="Polar residues" evidence="1">
    <location>
        <begin position="138"/>
        <end position="151"/>
    </location>
</feature>
<gene>
    <name evidence="3" type="ORF">DM02DRAFT_630424</name>
</gene>
<keyword evidence="2" id="KW-1133">Transmembrane helix</keyword>
<feature type="transmembrane region" description="Helical" evidence="2">
    <location>
        <begin position="489"/>
        <end position="508"/>
    </location>
</feature>
<feature type="region of interest" description="Disordered" evidence="1">
    <location>
        <begin position="202"/>
        <end position="306"/>
    </location>
</feature>
<dbReference type="Proteomes" id="UP000244855">
    <property type="component" value="Unassembled WGS sequence"/>
</dbReference>
<dbReference type="STRING" id="97972.A0A2V1DM38"/>
<organism evidence="3 4">
    <name type="scientific">Periconia macrospinosa</name>
    <dbReference type="NCBI Taxonomy" id="97972"/>
    <lineage>
        <taxon>Eukaryota</taxon>
        <taxon>Fungi</taxon>
        <taxon>Dikarya</taxon>
        <taxon>Ascomycota</taxon>
        <taxon>Pezizomycotina</taxon>
        <taxon>Dothideomycetes</taxon>
        <taxon>Pleosporomycetidae</taxon>
        <taxon>Pleosporales</taxon>
        <taxon>Massarineae</taxon>
        <taxon>Periconiaceae</taxon>
        <taxon>Periconia</taxon>
    </lineage>
</organism>
<reference evidence="3 4" key="1">
    <citation type="journal article" date="2018" name="Sci. Rep.">
        <title>Comparative genomics provides insights into the lifestyle and reveals functional heterogeneity of dark septate endophytic fungi.</title>
        <authorList>
            <person name="Knapp D.G."/>
            <person name="Nemeth J.B."/>
            <person name="Barry K."/>
            <person name="Hainaut M."/>
            <person name="Henrissat B."/>
            <person name="Johnson J."/>
            <person name="Kuo A."/>
            <person name="Lim J.H.P."/>
            <person name="Lipzen A."/>
            <person name="Nolan M."/>
            <person name="Ohm R.A."/>
            <person name="Tamas L."/>
            <person name="Grigoriev I.V."/>
            <person name="Spatafora J.W."/>
            <person name="Nagy L.G."/>
            <person name="Kovacs G.M."/>
        </authorList>
    </citation>
    <scope>NUCLEOTIDE SEQUENCE [LARGE SCALE GENOMIC DNA]</scope>
    <source>
        <strain evidence="3 4">DSE2036</strain>
    </source>
</reference>
<feature type="compositionally biased region" description="Low complexity" evidence="1">
    <location>
        <begin position="472"/>
        <end position="481"/>
    </location>
</feature>
<feature type="compositionally biased region" description="Polar residues" evidence="1">
    <location>
        <begin position="293"/>
        <end position="305"/>
    </location>
</feature>
<feature type="compositionally biased region" description="Polar residues" evidence="1">
    <location>
        <begin position="234"/>
        <end position="246"/>
    </location>
</feature>
<evidence type="ECO:0000256" key="2">
    <source>
        <dbReference type="SAM" id="Phobius"/>
    </source>
</evidence>
<feature type="compositionally biased region" description="Basic and acidic residues" evidence="1">
    <location>
        <begin position="600"/>
        <end position="609"/>
    </location>
</feature>
<evidence type="ECO:0000313" key="3">
    <source>
        <dbReference type="EMBL" id="PVH98204.1"/>
    </source>
</evidence>
<feature type="region of interest" description="Disordered" evidence="1">
    <location>
        <begin position="126"/>
        <end position="170"/>
    </location>
</feature>
<keyword evidence="2" id="KW-0472">Membrane</keyword>
<keyword evidence="2" id="KW-0812">Transmembrane</keyword>
<feature type="region of interest" description="Disordered" evidence="1">
    <location>
        <begin position="442"/>
        <end position="483"/>
    </location>
</feature>
<name>A0A2V1DM38_9PLEO</name>
<feature type="region of interest" description="Disordered" evidence="1">
    <location>
        <begin position="588"/>
        <end position="615"/>
    </location>
</feature>
<sequence>MSMITLNYTHLVSQTTTADEYIEEMTRLWGQHPNTVIDVTLDKQDIRDYDITFVHYLTALAMQTVDRAEDAARMLRDAYWTRYNHDQTYCFSVIDHFTIYDVDDAIKAANKENRVRFFGHGPFEDDPYGGYRQEEASDSASSYMSQGSSFVDENGVSPSPEPRPLERPRSETVHFDVIEEEDVSGSEAPVLPTVEVLLDHIPISSGSNSPVVPRAKRRRQQYLRRGDEEEENSRQSSPPVMSSQIFNGPRLASRHRTPQPPPSSQPRGSIVPPESSTQPRGRSSSYASRGSRQPRNSTPSLNTQRVVELNRLRHQADDKMRQHLRQKAEKYKALSKAYKLEAKAYRMQAKAHHEEAKALHMEWDQICAAGELPHLNNTPFETFKPLSREWEGGYFTAQQTMRPLFKPLRFLPSIYPPTPICLPLFLIPSIYNTKMISRNIISLPKPTHQPPTPLPLDHSDPNHPHFPHTLEAQTPPTTAAPHPNNKKPILWSILALLAFGLVFTSALFTGKKLGSKSHPPSPTSLLTTTITPNTTTSRVVVTEKHTTTLSTSIYTTRTNTSISTVPTTQTVFVTSVQVSISTTMSVSVSVSMAPPPPPPEKPKEEEDPKCLPMGTWPSIEKCNKLSY</sequence>
<dbReference type="AlphaFoldDB" id="A0A2V1DM38"/>
<keyword evidence="4" id="KW-1185">Reference proteome</keyword>
<accession>A0A2V1DM38</accession>